<dbReference type="GO" id="GO:0005829">
    <property type="term" value="C:cytosol"/>
    <property type="evidence" value="ECO:0007669"/>
    <property type="project" value="TreeGrafter"/>
</dbReference>
<dbReference type="Pfam" id="PF07883">
    <property type="entry name" value="Cupin_2"/>
    <property type="match status" value="1"/>
</dbReference>
<evidence type="ECO:0000256" key="1">
    <source>
        <dbReference type="ARBA" id="ARBA00023125"/>
    </source>
</evidence>
<dbReference type="PANTHER" id="PTHR46797">
    <property type="entry name" value="HTH-TYPE TRANSCRIPTIONAL REGULATOR"/>
    <property type="match status" value="1"/>
</dbReference>
<dbReference type="GO" id="GO:0003677">
    <property type="term" value="F:DNA binding"/>
    <property type="evidence" value="ECO:0007669"/>
    <property type="project" value="UniProtKB-KW"/>
</dbReference>
<reference evidence="3" key="1">
    <citation type="submission" date="2020-10" db="EMBL/GenBank/DDBJ databases">
        <authorList>
            <person name="Gilroy R."/>
        </authorList>
    </citation>
    <scope>NUCLEOTIDE SEQUENCE</scope>
    <source>
        <strain evidence="3">CHK178-757</strain>
    </source>
</reference>
<dbReference type="SUPFAM" id="SSF51182">
    <property type="entry name" value="RmlC-like cupins"/>
    <property type="match status" value="1"/>
</dbReference>
<name>A0A9D1F5J5_9FIRM</name>
<dbReference type="CDD" id="cd00093">
    <property type="entry name" value="HTH_XRE"/>
    <property type="match status" value="1"/>
</dbReference>
<proteinExistence type="predicted"/>
<feature type="domain" description="HTH cro/C1-type" evidence="2">
    <location>
        <begin position="7"/>
        <end position="61"/>
    </location>
</feature>
<dbReference type="InterPro" id="IPR011051">
    <property type="entry name" value="RmlC_Cupin_sf"/>
</dbReference>
<accession>A0A9D1F5J5</accession>
<dbReference type="CDD" id="cd02209">
    <property type="entry name" value="cupin_XRE_C"/>
    <property type="match status" value="1"/>
</dbReference>
<dbReference type="GO" id="GO:0003700">
    <property type="term" value="F:DNA-binding transcription factor activity"/>
    <property type="evidence" value="ECO:0007669"/>
    <property type="project" value="TreeGrafter"/>
</dbReference>
<evidence type="ECO:0000259" key="2">
    <source>
        <dbReference type="PROSITE" id="PS50943"/>
    </source>
</evidence>
<dbReference type="InterPro" id="IPR001387">
    <property type="entry name" value="Cro/C1-type_HTH"/>
</dbReference>
<evidence type="ECO:0000313" key="4">
    <source>
        <dbReference type="Proteomes" id="UP000823927"/>
    </source>
</evidence>
<dbReference type="Gene3D" id="2.60.120.10">
    <property type="entry name" value="Jelly Rolls"/>
    <property type="match status" value="1"/>
</dbReference>
<dbReference type="SMART" id="SM00530">
    <property type="entry name" value="HTH_XRE"/>
    <property type="match status" value="1"/>
</dbReference>
<keyword evidence="1" id="KW-0238">DNA-binding</keyword>
<dbReference type="AlphaFoldDB" id="A0A9D1F5J5"/>
<dbReference type="PANTHER" id="PTHR46797:SF2">
    <property type="entry name" value="TRANSCRIPTIONAL REGULATOR"/>
    <property type="match status" value="1"/>
</dbReference>
<dbReference type="Proteomes" id="UP000823927">
    <property type="component" value="Unassembled WGS sequence"/>
</dbReference>
<reference evidence="3" key="2">
    <citation type="journal article" date="2021" name="PeerJ">
        <title>Extensive microbial diversity within the chicken gut microbiome revealed by metagenomics and culture.</title>
        <authorList>
            <person name="Gilroy R."/>
            <person name="Ravi A."/>
            <person name="Getino M."/>
            <person name="Pursley I."/>
            <person name="Horton D.L."/>
            <person name="Alikhan N.F."/>
            <person name="Baker D."/>
            <person name="Gharbi K."/>
            <person name="Hall N."/>
            <person name="Watson M."/>
            <person name="Adriaenssens E.M."/>
            <person name="Foster-Nyarko E."/>
            <person name="Jarju S."/>
            <person name="Secka A."/>
            <person name="Antonio M."/>
            <person name="Oren A."/>
            <person name="Chaudhuri R.R."/>
            <person name="La Ragione R."/>
            <person name="Hildebrand F."/>
            <person name="Pallen M.J."/>
        </authorList>
    </citation>
    <scope>NUCLEOTIDE SEQUENCE</scope>
    <source>
        <strain evidence="3">CHK178-757</strain>
    </source>
</reference>
<dbReference type="Gene3D" id="1.10.260.40">
    <property type="entry name" value="lambda repressor-like DNA-binding domains"/>
    <property type="match status" value="1"/>
</dbReference>
<dbReference type="EMBL" id="DVIT01000032">
    <property type="protein sequence ID" value="HIS47740.1"/>
    <property type="molecule type" value="Genomic_DNA"/>
</dbReference>
<dbReference type="PROSITE" id="PS50943">
    <property type="entry name" value="HTH_CROC1"/>
    <property type="match status" value="1"/>
</dbReference>
<organism evidence="3 4">
    <name type="scientific">Candidatus Scybalocola faecigallinarum</name>
    <dbReference type="NCBI Taxonomy" id="2840941"/>
    <lineage>
        <taxon>Bacteria</taxon>
        <taxon>Bacillati</taxon>
        <taxon>Bacillota</taxon>
        <taxon>Clostridia</taxon>
        <taxon>Lachnospirales</taxon>
        <taxon>Lachnospiraceae</taxon>
        <taxon>Lachnospiraceae incertae sedis</taxon>
        <taxon>Candidatus Scybalocola (ex Gilroy et al. 2021)</taxon>
    </lineage>
</organism>
<dbReference type="Pfam" id="PF01381">
    <property type="entry name" value="HTH_3"/>
    <property type="match status" value="1"/>
</dbReference>
<dbReference type="InterPro" id="IPR014710">
    <property type="entry name" value="RmlC-like_jellyroll"/>
</dbReference>
<gene>
    <name evidence="3" type="ORF">IAB46_09370</name>
</gene>
<dbReference type="InterPro" id="IPR050807">
    <property type="entry name" value="TransReg_Diox_bact_type"/>
</dbReference>
<sequence>MQIGEKLKRLRLKNQLTLEELANRCEVTKGFLSQVERNLTSPSIATLADILEALGTTLGAFFSEEKDEKIVFGTGDFFENHQEAFDIFYIVPNAQKNTMEPIRLELKKGGCSQQVEPFEGEVFGYVLAGRITLHYGEKTFIVKKGQTFYFKCDCPHFLSNEWESTAKVLWVSTPPSF</sequence>
<dbReference type="SUPFAM" id="SSF47413">
    <property type="entry name" value="lambda repressor-like DNA-binding domains"/>
    <property type="match status" value="1"/>
</dbReference>
<protein>
    <submittedName>
        <fullName evidence="3">Cupin domain-containing protein</fullName>
    </submittedName>
</protein>
<comment type="caution">
    <text evidence="3">The sequence shown here is derived from an EMBL/GenBank/DDBJ whole genome shotgun (WGS) entry which is preliminary data.</text>
</comment>
<dbReference type="InterPro" id="IPR013096">
    <property type="entry name" value="Cupin_2"/>
</dbReference>
<evidence type="ECO:0000313" key="3">
    <source>
        <dbReference type="EMBL" id="HIS47740.1"/>
    </source>
</evidence>
<dbReference type="InterPro" id="IPR010982">
    <property type="entry name" value="Lambda_DNA-bd_dom_sf"/>
</dbReference>